<protein>
    <submittedName>
        <fullName evidence="3">Uncharacterized protein</fullName>
    </submittedName>
</protein>
<accession>A0A1E7LAH6</accession>
<sequence length="92" mass="9695">MPAVPNCREGAARTGGHVSKAEHPEGVRMTNHGGDRAGPGTGHTLREIRAEHRAKRDVTVTVCVWALAGVLAAAGCMYLFSHLPALADLVWG</sequence>
<dbReference type="AlphaFoldDB" id="A0A1E7LAH6"/>
<keyword evidence="2" id="KW-0472">Membrane</keyword>
<keyword evidence="2" id="KW-0812">Transmembrane</keyword>
<organism evidence="3 4">
    <name type="scientific">Streptomyces nanshensis</name>
    <dbReference type="NCBI Taxonomy" id="518642"/>
    <lineage>
        <taxon>Bacteria</taxon>
        <taxon>Bacillati</taxon>
        <taxon>Actinomycetota</taxon>
        <taxon>Actinomycetes</taxon>
        <taxon>Kitasatosporales</taxon>
        <taxon>Streptomycetaceae</taxon>
        <taxon>Streptomyces</taxon>
    </lineage>
</organism>
<evidence type="ECO:0000256" key="1">
    <source>
        <dbReference type="SAM" id="MobiDB-lite"/>
    </source>
</evidence>
<comment type="caution">
    <text evidence="3">The sequence shown here is derived from an EMBL/GenBank/DDBJ whole genome shotgun (WGS) entry which is preliminary data.</text>
</comment>
<proteinExistence type="predicted"/>
<gene>
    <name evidence="3" type="ORF">AN218_04595</name>
</gene>
<feature type="transmembrane region" description="Helical" evidence="2">
    <location>
        <begin position="58"/>
        <end position="80"/>
    </location>
</feature>
<name>A0A1E7LAH6_9ACTN</name>
<keyword evidence="2" id="KW-1133">Transmembrane helix</keyword>
<evidence type="ECO:0000256" key="2">
    <source>
        <dbReference type="SAM" id="Phobius"/>
    </source>
</evidence>
<dbReference type="Proteomes" id="UP000176005">
    <property type="component" value="Unassembled WGS sequence"/>
</dbReference>
<evidence type="ECO:0000313" key="4">
    <source>
        <dbReference type="Proteomes" id="UP000176005"/>
    </source>
</evidence>
<evidence type="ECO:0000313" key="3">
    <source>
        <dbReference type="EMBL" id="OEV13199.1"/>
    </source>
</evidence>
<dbReference type="EMBL" id="LJGW01000092">
    <property type="protein sequence ID" value="OEV13199.1"/>
    <property type="molecule type" value="Genomic_DNA"/>
</dbReference>
<reference evidence="3 4" key="1">
    <citation type="journal article" date="2016" name="Front. Microbiol.">
        <title>Comparative Genomics Analysis of Streptomyces Species Reveals Their Adaptation to the Marine Environment and Their Diversity at the Genomic Level.</title>
        <authorList>
            <person name="Tian X."/>
            <person name="Zhang Z."/>
            <person name="Yang T."/>
            <person name="Chen M."/>
            <person name="Li J."/>
            <person name="Chen F."/>
            <person name="Yang J."/>
            <person name="Li W."/>
            <person name="Zhang B."/>
            <person name="Zhang Z."/>
            <person name="Wu J."/>
            <person name="Zhang C."/>
            <person name="Long L."/>
            <person name="Xiao J."/>
        </authorList>
    </citation>
    <scope>NUCLEOTIDE SEQUENCE [LARGE SCALE GENOMIC DNA]</scope>
    <source>
        <strain evidence="3 4">SCSIO 10429</strain>
    </source>
</reference>
<keyword evidence="4" id="KW-1185">Reference proteome</keyword>
<feature type="region of interest" description="Disordered" evidence="1">
    <location>
        <begin position="1"/>
        <end position="43"/>
    </location>
</feature>